<gene>
    <name evidence="1" type="ORF">MM171A00787_0006</name>
    <name evidence="2" type="ORF">MM171B01451_0012</name>
</gene>
<dbReference type="EMBL" id="MT143672">
    <property type="protein sequence ID" value="QJA99871.1"/>
    <property type="molecule type" value="Genomic_DNA"/>
</dbReference>
<reference evidence="2" key="1">
    <citation type="submission" date="2020-03" db="EMBL/GenBank/DDBJ databases">
        <title>The deep terrestrial virosphere.</title>
        <authorList>
            <person name="Holmfeldt K."/>
            <person name="Nilsson E."/>
            <person name="Simone D."/>
            <person name="Lopez-Fernandez M."/>
            <person name="Wu X."/>
            <person name="de Brujin I."/>
            <person name="Lundin D."/>
            <person name="Andersson A."/>
            <person name="Bertilsson S."/>
            <person name="Dopson M."/>
        </authorList>
    </citation>
    <scope>NUCLEOTIDE SEQUENCE</scope>
    <source>
        <strain evidence="1">MM171A00787</strain>
        <strain evidence="2">MM171B01451</strain>
    </source>
</reference>
<organism evidence="2">
    <name type="scientific">viral metagenome</name>
    <dbReference type="NCBI Taxonomy" id="1070528"/>
    <lineage>
        <taxon>unclassified sequences</taxon>
        <taxon>metagenomes</taxon>
        <taxon>organismal metagenomes</taxon>
    </lineage>
</organism>
<evidence type="ECO:0008006" key="3">
    <source>
        <dbReference type="Google" id="ProtNLM"/>
    </source>
</evidence>
<evidence type="ECO:0000313" key="2">
    <source>
        <dbReference type="EMBL" id="QJB02117.1"/>
    </source>
</evidence>
<accession>A0A6M3M376</accession>
<proteinExistence type="predicted"/>
<dbReference type="EMBL" id="MT143759">
    <property type="protein sequence ID" value="QJB02117.1"/>
    <property type="molecule type" value="Genomic_DNA"/>
</dbReference>
<evidence type="ECO:0000313" key="1">
    <source>
        <dbReference type="EMBL" id="QJA99871.1"/>
    </source>
</evidence>
<name>A0A6M3M376_9ZZZZ</name>
<sequence>MYVVPKGRAKKYSKAVWTIENLCCLCRACHSNGQAVWLREKLLRKMHARYNYSMGWVKEFGIAWEN</sequence>
<protein>
    <recommendedName>
        <fullName evidence="3">HNH endonuclease</fullName>
    </recommendedName>
</protein>
<dbReference type="AlphaFoldDB" id="A0A6M3M376"/>